<accession>A0A7R9WPY6</accession>
<proteinExistence type="predicted"/>
<feature type="region of interest" description="Disordered" evidence="1">
    <location>
        <begin position="1"/>
        <end position="46"/>
    </location>
</feature>
<feature type="transmembrane region" description="Helical" evidence="2">
    <location>
        <begin position="127"/>
        <end position="145"/>
    </location>
</feature>
<feature type="transmembrane region" description="Helical" evidence="2">
    <location>
        <begin position="171"/>
        <end position="191"/>
    </location>
</feature>
<organism evidence="3">
    <name type="scientific">Craspedostauros australis</name>
    <dbReference type="NCBI Taxonomy" id="1486917"/>
    <lineage>
        <taxon>Eukaryota</taxon>
        <taxon>Sar</taxon>
        <taxon>Stramenopiles</taxon>
        <taxon>Ochrophyta</taxon>
        <taxon>Bacillariophyta</taxon>
        <taxon>Bacillariophyceae</taxon>
        <taxon>Bacillariophycidae</taxon>
        <taxon>Naviculales</taxon>
        <taxon>Naviculaceae</taxon>
        <taxon>Craspedostauros</taxon>
    </lineage>
</organism>
<keyword evidence="2" id="KW-1133">Transmembrane helix</keyword>
<feature type="transmembrane region" description="Helical" evidence="2">
    <location>
        <begin position="101"/>
        <end position="120"/>
    </location>
</feature>
<sequence length="199" mass="21965">MSNNWAQADTPDWLEKNEDNGGGERKSWTPASTNTNDTDRDNSNRDLEANTRTATTGDDDSQKNGICQGLSVSFISLCCLGCFGFAAWTSRNDGVATYIQWVAFYVLHAIIALLALMHYFCCFPTSVIYSLASSAAIWAAVYIVLETLQFRKVLDKDDRGNDELREATVELAGACVAFASAIFHMCVVRCCKGKDKRDD</sequence>
<keyword evidence="2" id="KW-0812">Transmembrane</keyword>
<reference evidence="3" key="1">
    <citation type="submission" date="2021-01" db="EMBL/GenBank/DDBJ databases">
        <authorList>
            <person name="Corre E."/>
            <person name="Pelletier E."/>
            <person name="Niang G."/>
            <person name="Scheremetjew M."/>
            <person name="Finn R."/>
            <person name="Kale V."/>
            <person name="Holt S."/>
            <person name="Cochrane G."/>
            <person name="Meng A."/>
            <person name="Brown T."/>
            <person name="Cohen L."/>
        </authorList>
    </citation>
    <scope>NUCLEOTIDE SEQUENCE</scope>
    <source>
        <strain evidence="3">CCMP3328</strain>
    </source>
</reference>
<gene>
    <name evidence="3" type="ORF">CAUS1442_LOCUS2320</name>
</gene>
<name>A0A7R9WPY6_9STRA</name>
<feature type="compositionally biased region" description="Basic and acidic residues" evidence="1">
    <location>
        <begin position="13"/>
        <end position="27"/>
    </location>
</feature>
<evidence type="ECO:0000256" key="1">
    <source>
        <dbReference type="SAM" id="MobiDB-lite"/>
    </source>
</evidence>
<dbReference type="AlphaFoldDB" id="A0A7R9WPY6"/>
<evidence type="ECO:0008006" key="4">
    <source>
        <dbReference type="Google" id="ProtNLM"/>
    </source>
</evidence>
<keyword evidence="2" id="KW-0472">Membrane</keyword>
<evidence type="ECO:0000313" key="3">
    <source>
        <dbReference type="EMBL" id="CAD8330222.1"/>
    </source>
</evidence>
<evidence type="ECO:0000256" key="2">
    <source>
        <dbReference type="SAM" id="Phobius"/>
    </source>
</evidence>
<feature type="transmembrane region" description="Helical" evidence="2">
    <location>
        <begin position="70"/>
        <end position="89"/>
    </location>
</feature>
<protein>
    <recommendedName>
        <fullName evidence="4">MARVEL domain-containing protein</fullName>
    </recommendedName>
</protein>
<dbReference type="EMBL" id="HBEF01003661">
    <property type="protein sequence ID" value="CAD8330222.1"/>
    <property type="molecule type" value="Transcribed_RNA"/>
</dbReference>
<feature type="compositionally biased region" description="Basic and acidic residues" evidence="1">
    <location>
        <begin position="37"/>
        <end position="46"/>
    </location>
</feature>